<keyword evidence="3" id="KW-1185">Reference proteome</keyword>
<sequence length="163" mass="18542">MERNSPPGKGFAFSGEERLAFDVSMWHQIHCLNHIRTALVAGDDGSEDMVMHHRHCIQETEKVSRRVLGRVEYKFWTKGTVLRPLMGIPASEERQVSPQRMGNWPGKLKISARRGKSAGGNGTAVCTQVIGPDFVLPRVKSGRWKARRIHKDRRVMVSRTWLN</sequence>
<evidence type="ECO:0000313" key="3">
    <source>
        <dbReference type="Proteomes" id="UP000244855"/>
    </source>
</evidence>
<evidence type="ECO:0000256" key="1">
    <source>
        <dbReference type="ARBA" id="ARBA00035112"/>
    </source>
</evidence>
<dbReference type="OrthoDB" id="3687641at2759"/>
<reference evidence="2 3" key="1">
    <citation type="journal article" date="2018" name="Sci. Rep.">
        <title>Comparative genomics provides insights into the lifestyle and reveals functional heterogeneity of dark septate endophytic fungi.</title>
        <authorList>
            <person name="Knapp D.G."/>
            <person name="Nemeth J.B."/>
            <person name="Barry K."/>
            <person name="Hainaut M."/>
            <person name="Henrissat B."/>
            <person name="Johnson J."/>
            <person name="Kuo A."/>
            <person name="Lim J.H.P."/>
            <person name="Lipzen A."/>
            <person name="Nolan M."/>
            <person name="Ohm R.A."/>
            <person name="Tamas L."/>
            <person name="Grigoriev I.V."/>
            <person name="Spatafora J.W."/>
            <person name="Nagy L.G."/>
            <person name="Kovacs G.M."/>
        </authorList>
    </citation>
    <scope>NUCLEOTIDE SEQUENCE [LARGE SCALE GENOMIC DNA]</scope>
    <source>
        <strain evidence="2 3">DSE2036</strain>
    </source>
</reference>
<gene>
    <name evidence="2" type="ORF">DM02DRAFT_333424</name>
</gene>
<evidence type="ECO:0000313" key="2">
    <source>
        <dbReference type="EMBL" id="PVH91627.1"/>
    </source>
</evidence>
<proteinExistence type="inferred from homology"/>
<dbReference type="AlphaFoldDB" id="A0A2V1D0P8"/>
<organism evidence="2 3">
    <name type="scientific">Periconia macrospinosa</name>
    <dbReference type="NCBI Taxonomy" id="97972"/>
    <lineage>
        <taxon>Eukaryota</taxon>
        <taxon>Fungi</taxon>
        <taxon>Dikarya</taxon>
        <taxon>Ascomycota</taxon>
        <taxon>Pezizomycotina</taxon>
        <taxon>Dothideomycetes</taxon>
        <taxon>Pleosporomycetidae</taxon>
        <taxon>Pleosporales</taxon>
        <taxon>Massarineae</taxon>
        <taxon>Periconiaceae</taxon>
        <taxon>Periconia</taxon>
    </lineage>
</organism>
<dbReference type="EMBL" id="KZ805816">
    <property type="protein sequence ID" value="PVH91627.1"/>
    <property type="molecule type" value="Genomic_DNA"/>
</dbReference>
<dbReference type="InterPro" id="IPR021765">
    <property type="entry name" value="UstYa-like"/>
</dbReference>
<dbReference type="Proteomes" id="UP000244855">
    <property type="component" value="Unassembled WGS sequence"/>
</dbReference>
<comment type="similarity">
    <text evidence="1">Belongs to the ustYa family.</text>
</comment>
<protein>
    <submittedName>
        <fullName evidence="2">Uncharacterized protein</fullName>
    </submittedName>
</protein>
<name>A0A2V1D0P8_9PLEO</name>
<dbReference type="Pfam" id="PF11807">
    <property type="entry name" value="UstYa"/>
    <property type="match status" value="1"/>
</dbReference>
<dbReference type="STRING" id="97972.A0A2V1D0P8"/>
<accession>A0A2V1D0P8</accession>
<dbReference type="GO" id="GO:0043386">
    <property type="term" value="P:mycotoxin biosynthetic process"/>
    <property type="evidence" value="ECO:0007669"/>
    <property type="project" value="InterPro"/>
</dbReference>